<feature type="domain" description="Peptidase S9 prolyl oligopeptidase catalytic" evidence="1">
    <location>
        <begin position="172"/>
        <end position="290"/>
    </location>
</feature>
<proteinExistence type="predicted"/>
<sequence length="352" mass="39506">MAYNLYELNRGGVPKLLDGLEDTQDWERKRIGIRRQWLDFIGGVPDRVPVSCKTLGETKENGHTRIHLLYDTALGDTVAAYLLIPDDSVSGAGPDGRRPAVLALHPTHESGKANVATADGRENRRYGLELVSRGYIVLAPDALTAGERIYEGLSSFHSKPFYERYPEWSTVGKNVLDHMQGVDLLCSLSGVDAERIGVIGHSFGGYNAYFLSGLDDRVRAVVSSCGFSPFYGDHRPTHWGVRDWYTHLPKVTEALSRFEMPFEFHEIAALSAPVPSFHYFGQSDRIFPHWKAIGECMEDLYKLYRFLGADDRFQAVMTVKDHDFPPDIRHMAYAFLDRWLMGAGNGQGADCK</sequence>
<dbReference type="PANTHER" id="PTHR22946:SF8">
    <property type="entry name" value="ACETYL XYLAN ESTERASE DOMAIN-CONTAINING PROTEIN"/>
    <property type="match status" value="1"/>
</dbReference>
<dbReference type="RefSeq" id="WP_190927608.1">
    <property type="nucleotide sequence ID" value="NZ_JACXJA010000013.1"/>
</dbReference>
<dbReference type="EMBL" id="JACXJA010000013">
    <property type="protein sequence ID" value="MBD2862579.1"/>
    <property type="molecule type" value="Genomic_DNA"/>
</dbReference>
<dbReference type="SUPFAM" id="SSF53474">
    <property type="entry name" value="alpha/beta-Hydrolases"/>
    <property type="match status" value="1"/>
</dbReference>
<dbReference type="Pfam" id="PF00326">
    <property type="entry name" value="Peptidase_S9"/>
    <property type="match status" value="1"/>
</dbReference>
<dbReference type="InterPro" id="IPR001375">
    <property type="entry name" value="Peptidase_S9_cat"/>
</dbReference>
<dbReference type="GO" id="GO:0008236">
    <property type="term" value="F:serine-type peptidase activity"/>
    <property type="evidence" value="ECO:0007669"/>
    <property type="project" value="InterPro"/>
</dbReference>
<protein>
    <submittedName>
        <fullName evidence="2">Prolyl oligopeptidase family serine peptidase</fullName>
    </submittedName>
</protein>
<name>A0A927H0K7_9BACL</name>
<keyword evidence="3" id="KW-1185">Reference proteome</keyword>
<accession>A0A927H0K7</accession>
<gene>
    <name evidence="2" type="ORF">IDH45_11345</name>
</gene>
<comment type="caution">
    <text evidence="2">The sequence shown here is derived from an EMBL/GenBank/DDBJ whole genome shotgun (WGS) entry which is preliminary data.</text>
</comment>
<dbReference type="Proteomes" id="UP000639396">
    <property type="component" value="Unassembled WGS sequence"/>
</dbReference>
<evidence type="ECO:0000313" key="3">
    <source>
        <dbReference type="Proteomes" id="UP000639396"/>
    </source>
</evidence>
<evidence type="ECO:0000259" key="1">
    <source>
        <dbReference type="Pfam" id="PF00326"/>
    </source>
</evidence>
<dbReference type="PANTHER" id="PTHR22946">
    <property type="entry name" value="DIENELACTONE HYDROLASE DOMAIN-CONTAINING PROTEIN-RELATED"/>
    <property type="match status" value="1"/>
</dbReference>
<reference evidence="2" key="1">
    <citation type="submission" date="2020-09" db="EMBL/GenBank/DDBJ databases">
        <title>A novel bacterium of genus Paenibacillus, isolated from South China Sea.</title>
        <authorList>
            <person name="Huang H."/>
            <person name="Mo K."/>
            <person name="Hu Y."/>
        </authorList>
    </citation>
    <scope>NUCLEOTIDE SEQUENCE</scope>
    <source>
        <strain evidence="2">IB182363</strain>
    </source>
</reference>
<dbReference type="AlphaFoldDB" id="A0A927H0K7"/>
<dbReference type="InterPro" id="IPR029058">
    <property type="entry name" value="AB_hydrolase_fold"/>
</dbReference>
<dbReference type="GO" id="GO:0006508">
    <property type="term" value="P:proteolysis"/>
    <property type="evidence" value="ECO:0007669"/>
    <property type="project" value="InterPro"/>
</dbReference>
<dbReference type="InterPro" id="IPR050261">
    <property type="entry name" value="FrsA_esterase"/>
</dbReference>
<dbReference type="Gene3D" id="3.40.50.1820">
    <property type="entry name" value="alpha/beta hydrolase"/>
    <property type="match status" value="1"/>
</dbReference>
<evidence type="ECO:0000313" key="2">
    <source>
        <dbReference type="EMBL" id="MBD2862579.1"/>
    </source>
</evidence>
<organism evidence="2 3">
    <name type="scientific">Paenibacillus oceani</name>
    <dbReference type="NCBI Taxonomy" id="2772510"/>
    <lineage>
        <taxon>Bacteria</taxon>
        <taxon>Bacillati</taxon>
        <taxon>Bacillota</taxon>
        <taxon>Bacilli</taxon>
        <taxon>Bacillales</taxon>
        <taxon>Paenibacillaceae</taxon>
        <taxon>Paenibacillus</taxon>
    </lineage>
</organism>